<dbReference type="GO" id="GO:0008253">
    <property type="term" value="F:5'-nucleotidase activity"/>
    <property type="evidence" value="ECO:0007669"/>
    <property type="project" value="TreeGrafter"/>
</dbReference>
<dbReference type="InterPro" id="IPR008334">
    <property type="entry name" value="5'-Nucleotdase_C"/>
</dbReference>
<dbReference type="Gene3D" id="3.90.780.10">
    <property type="entry name" value="5'-Nucleotidase, C-terminal domain"/>
    <property type="match status" value="1"/>
</dbReference>
<dbReference type="GO" id="GO:0008768">
    <property type="term" value="F:UDP-sugar diphosphatase activity"/>
    <property type="evidence" value="ECO:0007669"/>
    <property type="project" value="TreeGrafter"/>
</dbReference>
<reference evidence="6 7" key="1">
    <citation type="journal article" date="2009" name="Stand. Genomic Sci.">
        <title>Complete genome sequence of Kytococcus sedentarius type strain (541).</title>
        <authorList>
            <person name="Sims D."/>
            <person name="Brettin T."/>
            <person name="Detter J.C."/>
            <person name="Han C."/>
            <person name="Lapidus A."/>
            <person name="Copeland A."/>
            <person name="Glavina Del Rio T."/>
            <person name="Nolan M."/>
            <person name="Chen F."/>
            <person name="Lucas S."/>
            <person name="Tice H."/>
            <person name="Cheng J.F."/>
            <person name="Bruce D."/>
            <person name="Goodwin L."/>
            <person name="Pitluck S."/>
            <person name="Ovchinnikova G."/>
            <person name="Pati A."/>
            <person name="Ivanova N."/>
            <person name="Mavrommatis K."/>
            <person name="Chen A."/>
            <person name="Palaniappan K."/>
            <person name="D'haeseleer P."/>
            <person name="Chain P."/>
            <person name="Bristow J."/>
            <person name="Eisen J.A."/>
            <person name="Markowitz V."/>
            <person name="Hugenholtz P."/>
            <person name="Schneider S."/>
            <person name="Goker M."/>
            <person name="Pukall R."/>
            <person name="Kyrpides N.C."/>
            <person name="Klenk H.P."/>
        </authorList>
    </citation>
    <scope>NUCLEOTIDE SEQUENCE [LARGE SCALE GENOMIC DNA]</scope>
    <source>
        <strain evidence="7">ATCC 14392 / DSM 20547 / JCM 11482 / CCUG 33030 / NBRC 15357 / NCTC 11040 / CCM 314 / 541</strain>
    </source>
</reference>
<dbReference type="eggNOG" id="COG0737">
    <property type="taxonomic scope" value="Bacteria"/>
</dbReference>
<evidence type="ECO:0000313" key="7">
    <source>
        <dbReference type="Proteomes" id="UP000006666"/>
    </source>
</evidence>
<dbReference type="AlphaFoldDB" id="C7NEU5"/>
<keyword evidence="3" id="KW-1133">Transmembrane helix</keyword>
<dbReference type="InterPro" id="IPR004843">
    <property type="entry name" value="Calcineurin-like_PHP"/>
</dbReference>
<evidence type="ECO:0000256" key="1">
    <source>
        <dbReference type="ARBA" id="ARBA00022729"/>
    </source>
</evidence>
<evidence type="ECO:0000313" key="6">
    <source>
        <dbReference type="EMBL" id="ACV05769.1"/>
    </source>
</evidence>
<keyword evidence="7" id="KW-1185">Reference proteome</keyword>
<gene>
    <name evidence="6" type="ordered locus">Ksed_07100</name>
</gene>
<organism evidence="6 7">
    <name type="scientific">Kytococcus sedentarius (strain ATCC 14392 / DSM 20547 / JCM 11482 / CCUG 33030 / NBRC 15357 / NCTC 11040 / CCM 314 / 541)</name>
    <name type="common">Micrococcus sedentarius</name>
    <dbReference type="NCBI Taxonomy" id="478801"/>
    <lineage>
        <taxon>Bacteria</taxon>
        <taxon>Bacillati</taxon>
        <taxon>Actinomycetota</taxon>
        <taxon>Actinomycetes</taxon>
        <taxon>Micrococcales</taxon>
        <taxon>Kytococcaceae</taxon>
        <taxon>Kytococcus</taxon>
    </lineage>
</organism>
<keyword evidence="3" id="KW-0472">Membrane</keyword>
<dbReference type="SUPFAM" id="SSF55816">
    <property type="entry name" value="5'-nucleotidase (syn. UDP-sugar hydrolase), C-terminal domain"/>
    <property type="match status" value="1"/>
</dbReference>
<dbReference type="Pfam" id="PF02872">
    <property type="entry name" value="5_nucleotid_C"/>
    <property type="match status" value="1"/>
</dbReference>
<feature type="chain" id="PRO_5002980109" evidence="2">
    <location>
        <begin position="28"/>
        <end position="597"/>
    </location>
</feature>
<evidence type="ECO:0000256" key="3">
    <source>
        <dbReference type="SAM" id="Phobius"/>
    </source>
</evidence>
<dbReference type="InterPro" id="IPR029052">
    <property type="entry name" value="Metallo-depent_PP-like"/>
</dbReference>
<keyword evidence="2" id="KW-0378">Hydrolase</keyword>
<dbReference type="GO" id="GO:0030288">
    <property type="term" value="C:outer membrane-bounded periplasmic space"/>
    <property type="evidence" value="ECO:0007669"/>
    <property type="project" value="TreeGrafter"/>
</dbReference>
<accession>C7NEU5</accession>
<dbReference type="RefSeq" id="WP_012802184.1">
    <property type="nucleotide sequence ID" value="NC_013169.1"/>
</dbReference>
<dbReference type="PANTHER" id="PTHR11575">
    <property type="entry name" value="5'-NUCLEOTIDASE-RELATED"/>
    <property type="match status" value="1"/>
</dbReference>
<proteinExistence type="inferred from homology"/>
<keyword evidence="2" id="KW-0547">Nucleotide-binding</keyword>
<keyword evidence="1 2" id="KW-0732">Signal</keyword>
<dbReference type="KEGG" id="kse:Ksed_07100"/>
<dbReference type="Pfam" id="PF00149">
    <property type="entry name" value="Metallophos"/>
    <property type="match status" value="1"/>
</dbReference>
<protein>
    <submittedName>
        <fullName evidence="6">5'-nucleotidase/2',3'-cyclic phosphodiesterase-like hydrolase</fullName>
    </submittedName>
</protein>
<dbReference type="InterPro" id="IPR036907">
    <property type="entry name" value="5'-Nucleotdase_C_sf"/>
</dbReference>
<dbReference type="STRING" id="478801.Ksed_07100"/>
<evidence type="ECO:0000259" key="4">
    <source>
        <dbReference type="Pfam" id="PF00149"/>
    </source>
</evidence>
<feature type="transmembrane region" description="Helical" evidence="3">
    <location>
        <begin position="574"/>
        <end position="592"/>
    </location>
</feature>
<dbReference type="GO" id="GO:0000166">
    <property type="term" value="F:nucleotide binding"/>
    <property type="evidence" value="ECO:0007669"/>
    <property type="project" value="UniProtKB-KW"/>
</dbReference>
<evidence type="ECO:0000256" key="2">
    <source>
        <dbReference type="RuleBase" id="RU362119"/>
    </source>
</evidence>
<dbReference type="EMBL" id="CP001686">
    <property type="protein sequence ID" value="ACV05769.1"/>
    <property type="molecule type" value="Genomic_DNA"/>
</dbReference>
<feature type="domain" description="5'-Nucleotidase C-terminal" evidence="5">
    <location>
        <begin position="353"/>
        <end position="520"/>
    </location>
</feature>
<comment type="similarity">
    <text evidence="2">Belongs to the 5'-nucleotidase family.</text>
</comment>
<dbReference type="InterPro" id="IPR006179">
    <property type="entry name" value="5_nucleotidase/apyrase"/>
</dbReference>
<feature type="signal peptide" evidence="2">
    <location>
        <begin position="1"/>
        <end position="27"/>
    </location>
</feature>
<evidence type="ECO:0000259" key="5">
    <source>
        <dbReference type="Pfam" id="PF02872"/>
    </source>
</evidence>
<dbReference type="PRINTS" id="PR01607">
    <property type="entry name" value="APYRASEFAMLY"/>
</dbReference>
<dbReference type="PANTHER" id="PTHR11575:SF24">
    <property type="entry name" value="5'-NUCLEOTIDASE"/>
    <property type="match status" value="1"/>
</dbReference>
<keyword evidence="3" id="KW-0812">Transmembrane</keyword>
<dbReference type="HOGENOM" id="CLU_005854_5_2_11"/>
<dbReference type="GO" id="GO:0009166">
    <property type="term" value="P:nucleotide catabolic process"/>
    <property type="evidence" value="ECO:0007669"/>
    <property type="project" value="InterPro"/>
</dbReference>
<dbReference type="SUPFAM" id="SSF56300">
    <property type="entry name" value="Metallo-dependent phosphatases"/>
    <property type="match status" value="1"/>
</dbReference>
<feature type="domain" description="Calcineurin-like phosphoesterase" evidence="4">
    <location>
        <begin position="36"/>
        <end position="275"/>
    </location>
</feature>
<dbReference type="Gene3D" id="3.60.21.10">
    <property type="match status" value="1"/>
</dbReference>
<name>C7NEU5_KYTSD</name>
<sequence length="597" mass="61890">MFRRTAPAGLSAALLLALAPAGLPAQAAPGEIDLQILSFNDFHGNIEAPDDPTEPGGAANLAAHLDRLRAGTAHSATVVGGDSIGASPFLSSAFRDEPTIDALSAMDLTAVAVGNHEFDQGTDELLRMDRGGCLDDGDGSGGRNSCPIPGKTFTGAAFPFLAANVLWKDSGEPMLPSYVIEEYEGVKVAYVGLGLDETPSIVSAAGIQDVDFVDAATRANELVPELKAQGVEAMVAVIHEGGTSENGTDVSGDVMEFHEQLDPEYDVIASGHTHTDYITTVDGRLITQAGNYGELITKIDLRLDPQTKDVVPGSAVAEQVPVTQEVTPDETVAAIVAEYKALIGTVADEVLGTVSAQVTHDRYAVAVSPLGRLIADAQLADQSVVTAGEEPVLALMNPGGIRVPELDQAGADGSTDGKITMEEAFSAQPFNNYLVSMDLTGAQIHQVLREQFSGENAEAVKVLQTSTGFTYAIDDTDTPELVPGSVQLNGQAVADDGSTTYRVVTNNFLAGGGDNFPTLAQGDNVYFGGLDIDAFRNYLEAASPYTPVDPQVPTTGGPIIDTGVTAPAEGAGQVALTGGVLAMLAGAGLLGARRRRA</sequence>
<dbReference type="Proteomes" id="UP000006666">
    <property type="component" value="Chromosome"/>
</dbReference>